<dbReference type="InterPro" id="IPR000210">
    <property type="entry name" value="BTB/POZ_dom"/>
</dbReference>
<reference evidence="3" key="1">
    <citation type="submission" date="2022-11" db="UniProtKB">
        <authorList>
            <consortium name="WormBaseParasite"/>
        </authorList>
    </citation>
    <scope>IDENTIFICATION</scope>
</reference>
<dbReference type="CDD" id="cd18186">
    <property type="entry name" value="BTB_POZ_ZBTB_KLHL-like"/>
    <property type="match status" value="1"/>
</dbReference>
<accession>A0A914P8X0</accession>
<proteinExistence type="predicted"/>
<dbReference type="Pfam" id="PF00651">
    <property type="entry name" value="BTB"/>
    <property type="match status" value="1"/>
</dbReference>
<dbReference type="PANTHER" id="PTHR24413">
    <property type="entry name" value="SPECKLE-TYPE POZ PROTEIN"/>
    <property type="match status" value="1"/>
</dbReference>
<dbReference type="InterPro" id="IPR011333">
    <property type="entry name" value="SKP1/BTB/POZ_sf"/>
</dbReference>
<dbReference type="AlphaFoldDB" id="A0A914P8X0"/>
<dbReference type="PROSITE" id="PS50097">
    <property type="entry name" value="BTB"/>
    <property type="match status" value="1"/>
</dbReference>
<evidence type="ECO:0000259" key="1">
    <source>
        <dbReference type="PROSITE" id="PS50097"/>
    </source>
</evidence>
<dbReference type="Gene3D" id="3.30.710.10">
    <property type="entry name" value="Potassium Channel Kv1.1, Chain A"/>
    <property type="match status" value="1"/>
</dbReference>
<name>A0A914P8X0_9BILA</name>
<evidence type="ECO:0000313" key="3">
    <source>
        <dbReference type="WBParaSite" id="PDA_v2.g11676.t1"/>
    </source>
</evidence>
<feature type="domain" description="BTB" evidence="1">
    <location>
        <begin position="41"/>
        <end position="103"/>
    </location>
</feature>
<dbReference type="Proteomes" id="UP000887578">
    <property type="component" value="Unplaced"/>
</dbReference>
<protein>
    <submittedName>
        <fullName evidence="3">BTB domain-containing protein</fullName>
    </submittedName>
</protein>
<sequence>MFVDGKFEIELKGMFIIERNEYPIISPITNKELWEGKKKDFDFIVAFGKNEEKIVKIHKQLLLVQSEYFEALFRSGMKETITNTLKIIDFDFKTVNKAVQFFYGQQFPDSTSIKEMFELLRFADKCFIENLTNYITTYLSLRLTPANVVEISNAVVSSNCIMKLRKICYDFLNACFHDSIPVENFERLNEDFAAEFAEKD</sequence>
<dbReference type="SUPFAM" id="SSF54695">
    <property type="entry name" value="POZ domain"/>
    <property type="match status" value="1"/>
</dbReference>
<organism evidence="2 3">
    <name type="scientific">Panagrolaimus davidi</name>
    <dbReference type="NCBI Taxonomy" id="227884"/>
    <lineage>
        <taxon>Eukaryota</taxon>
        <taxon>Metazoa</taxon>
        <taxon>Ecdysozoa</taxon>
        <taxon>Nematoda</taxon>
        <taxon>Chromadorea</taxon>
        <taxon>Rhabditida</taxon>
        <taxon>Tylenchina</taxon>
        <taxon>Panagrolaimomorpha</taxon>
        <taxon>Panagrolaimoidea</taxon>
        <taxon>Panagrolaimidae</taxon>
        <taxon>Panagrolaimus</taxon>
    </lineage>
</organism>
<evidence type="ECO:0000313" key="2">
    <source>
        <dbReference type="Proteomes" id="UP000887578"/>
    </source>
</evidence>
<dbReference type="WBParaSite" id="PDA_v2.g11676.t1">
    <property type="protein sequence ID" value="PDA_v2.g11676.t1"/>
    <property type="gene ID" value="PDA_v2.g11676"/>
</dbReference>
<keyword evidence="2" id="KW-1185">Reference proteome</keyword>
<dbReference type="SMART" id="SM00225">
    <property type="entry name" value="BTB"/>
    <property type="match status" value="1"/>
</dbReference>